<sequence>MGQAASDGGAGPELDITLDAVTDDDLVKDLSQIVETQEATKQQLLNQIASCQRQLERLQAVSDAGTLLLEYLGVHIRTSDRRVRHLGESLVRGDASLTLKDLLGVDPNGDQATFTREEKARFRHINGGSEGLAVRSVAAASTTCKGARTAFGPGLSAWGVARLYGSTLMFEKALGNPSIHKGPHLFFARASLASKDPALRRAAQCLVPRLAKAATAVFGEACTCCRANAAAFLWALFKATLRTDTDTEIASRAHAAAGEATASLGALLSQTEDDAPWSRLWADFAEALLPTDPGRTCTFRLASEYGRPGGVWCAEALAGLSGAVVRAAVTGGLQGPTGKGLESLLLFLSKALLLDAEDPGESSDDEDEPLTRTRGFGPVKARSARAGAAVALRVLFEGANFTGVAEARRAGAPRALALSIGLAAKDGKHAAAQAAITAAGRALQAFASLNVDAAGRAAAEIARASLPDVDAATAKCFASVTERAIADDGVVPKPARILANLVTLASPKNVDALGRRFVDTLGDAAEALHDQNKRVNHFARAVAHSGLFPALQLLTTHDAVSWSVFVDALAQMLSFVQFTLPDVDRNDLNSTSYLLDVTAFLERSSSDERRCSTLIAGIAALAEVYPPPQEGPLELWHAWSLLCNASLVKASSSTASRFTVYSSIDVLLRLSWRACVGPPLLQVPRIDPRKSPMLIQLLKSRDPFEVPKDWLDWAAVCAQIDGETTKPYPVEVRDVVSIICYAQLRSWPEERPPCPDHDPLPCTYEGAKGWLRNLAEPKSVDALYALLREQRPASAECAYRILEALATNDDEDEPLSHAVGRVVYARELRKLGKVAACDVTFDGMLRAALESGLPVCVLEKVRGAWDEARDVRERVASRRGGVSTVIVDAKRAEDAARAEAELLSLLDDEEAKATRASKKKQKRKKKKAAAAPVVVEAPAVVADDEPDSDSDGEANLLRLARHAPEPAPAEAPAPAPAARRRRKGKKAAPVVVELPPAPPAPARPVPAVVKAPAAVVKPPAAVKAPASVKAAVNAPPRRPPVAPAAPSLSLGGLAAPCEAPARSPAVAAIGPSPHAIGPAAPTAAAPTRAADASPFGYSMGGDPAPAQLAAEASPFGSSLFSMPAAPAPSRQPSRQPRADECPVCFGTTRECALVPCGHLLCDTCAVVYDDGGRPCPVCRTPVERVMKVYF</sequence>
<name>A0A8J2T0S2_9STRA</name>
<keyword evidence="5" id="KW-0175">Coiled coil</keyword>
<dbReference type="InterPro" id="IPR001841">
    <property type="entry name" value="Znf_RING"/>
</dbReference>
<evidence type="ECO:0000256" key="6">
    <source>
        <dbReference type="SAM" id="MobiDB-lite"/>
    </source>
</evidence>
<proteinExistence type="predicted"/>
<evidence type="ECO:0000313" key="9">
    <source>
        <dbReference type="Proteomes" id="UP000789595"/>
    </source>
</evidence>
<dbReference type="PROSITE" id="PS00518">
    <property type="entry name" value="ZF_RING_1"/>
    <property type="match status" value="1"/>
</dbReference>
<reference evidence="8" key="1">
    <citation type="submission" date="2021-11" db="EMBL/GenBank/DDBJ databases">
        <authorList>
            <consortium name="Genoscope - CEA"/>
            <person name="William W."/>
        </authorList>
    </citation>
    <scope>NUCLEOTIDE SEQUENCE</scope>
</reference>
<evidence type="ECO:0000259" key="7">
    <source>
        <dbReference type="PROSITE" id="PS50089"/>
    </source>
</evidence>
<feature type="compositionally biased region" description="Pro residues" evidence="6">
    <location>
        <begin position="965"/>
        <end position="975"/>
    </location>
</feature>
<dbReference type="GO" id="GO:0008270">
    <property type="term" value="F:zinc ion binding"/>
    <property type="evidence" value="ECO:0007669"/>
    <property type="project" value="UniProtKB-KW"/>
</dbReference>
<keyword evidence="1" id="KW-0479">Metal-binding</keyword>
<feature type="region of interest" description="Disordered" evidence="6">
    <location>
        <begin position="911"/>
        <end position="930"/>
    </location>
</feature>
<gene>
    <name evidence="8" type="ORF">PECAL_6P03860</name>
</gene>
<evidence type="ECO:0000256" key="3">
    <source>
        <dbReference type="ARBA" id="ARBA00022833"/>
    </source>
</evidence>
<feature type="compositionally biased region" description="Basic residues" evidence="6">
    <location>
        <begin position="915"/>
        <end position="928"/>
    </location>
</feature>
<dbReference type="SMART" id="SM00184">
    <property type="entry name" value="RING"/>
    <property type="match status" value="1"/>
</dbReference>
<keyword evidence="9" id="KW-1185">Reference proteome</keyword>
<dbReference type="AlphaFoldDB" id="A0A8J2T0S2"/>
<feature type="domain" description="RING-type" evidence="7">
    <location>
        <begin position="1141"/>
        <end position="1179"/>
    </location>
</feature>
<accession>A0A8J2T0S2</accession>
<dbReference type="SUPFAM" id="SSF57850">
    <property type="entry name" value="RING/U-box"/>
    <property type="match status" value="1"/>
</dbReference>
<evidence type="ECO:0000256" key="1">
    <source>
        <dbReference type="ARBA" id="ARBA00022723"/>
    </source>
</evidence>
<dbReference type="InterPro" id="IPR013083">
    <property type="entry name" value="Znf_RING/FYVE/PHD"/>
</dbReference>
<dbReference type="OrthoDB" id="74448at2759"/>
<keyword evidence="3" id="KW-0862">Zinc</keyword>
<dbReference type="Pfam" id="PF13920">
    <property type="entry name" value="zf-C3HC4_3"/>
    <property type="match status" value="1"/>
</dbReference>
<dbReference type="PROSITE" id="PS50089">
    <property type="entry name" value="ZF_RING_2"/>
    <property type="match status" value="1"/>
</dbReference>
<protein>
    <recommendedName>
        <fullName evidence="7">RING-type domain-containing protein</fullName>
    </recommendedName>
</protein>
<evidence type="ECO:0000313" key="8">
    <source>
        <dbReference type="EMBL" id="CAH0378788.1"/>
    </source>
</evidence>
<evidence type="ECO:0000256" key="2">
    <source>
        <dbReference type="ARBA" id="ARBA00022771"/>
    </source>
</evidence>
<evidence type="ECO:0000256" key="5">
    <source>
        <dbReference type="SAM" id="Coils"/>
    </source>
</evidence>
<dbReference type="InterPro" id="IPR017907">
    <property type="entry name" value="Znf_RING_CS"/>
</dbReference>
<organism evidence="8 9">
    <name type="scientific">Pelagomonas calceolata</name>
    <dbReference type="NCBI Taxonomy" id="35677"/>
    <lineage>
        <taxon>Eukaryota</taxon>
        <taxon>Sar</taxon>
        <taxon>Stramenopiles</taxon>
        <taxon>Ochrophyta</taxon>
        <taxon>Pelagophyceae</taxon>
        <taxon>Pelagomonadales</taxon>
        <taxon>Pelagomonadaceae</taxon>
        <taxon>Pelagomonas</taxon>
    </lineage>
</organism>
<dbReference type="Proteomes" id="UP000789595">
    <property type="component" value="Unassembled WGS sequence"/>
</dbReference>
<feature type="region of interest" description="Disordered" evidence="6">
    <location>
        <begin position="962"/>
        <end position="988"/>
    </location>
</feature>
<keyword evidence="2 4" id="KW-0863">Zinc-finger</keyword>
<feature type="coiled-coil region" evidence="5">
    <location>
        <begin position="27"/>
        <end position="61"/>
    </location>
</feature>
<dbReference type="Gene3D" id="3.30.40.10">
    <property type="entry name" value="Zinc/RING finger domain, C3HC4 (zinc finger)"/>
    <property type="match status" value="1"/>
</dbReference>
<evidence type="ECO:0000256" key="4">
    <source>
        <dbReference type="PROSITE-ProRule" id="PRU00175"/>
    </source>
</evidence>
<dbReference type="EMBL" id="CAKKNE010000006">
    <property type="protein sequence ID" value="CAH0378788.1"/>
    <property type="molecule type" value="Genomic_DNA"/>
</dbReference>
<comment type="caution">
    <text evidence="8">The sequence shown here is derived from an EMBL/GenBank/DDBJ whole genome shotgun (WGS) entry which is preliminary data.</text>
</comment>